<evidence type="ECO:0000313" key="4">
    <source>
        <dbReference type="Proteomes" id="UP000314986"/>
    </source>
</evidence>
<keyword evidence="1" id="KW-0175">Coiled coil</keyword>
<reference evidence="4" key="2">
    <citation type="journal article" date="2007" name="PLoS Biol.">
        <title>Survey sequencing and comparative analysis of the elephant shark (Callorhinchus milii) genome.</title>
        <authorList>
            <person name="Venkatesh B."/>
            <person name="Kirkness E.F."/>
            <person name="Loh Y.H."/>
            <person name="Halpern A.L."/>
            <person name="Lee A.P."/>
            <person name="Johnson J."/>
            <person name="Dandona N."/>
            <person name="Viswanathan L.D."/>
            <person name="Tay A."/>
            <person name="Venter J.C."/>
            <person name="Strausberg R.L."/>
            <person name="Brenner S."/>
        </authorList>
    </citation>
    <scope>NUCLEOTIDE SEQUENCE [LARGE SCALE GENOMIC DNA]</scope>
</reference>
<sequence>MSFRKFNMDTQQQNFWKETINKEKLLSLCWLRRYQPDPCRPPPRKRERRKLFRLPKIEVKEEEKEKEEAEEERKKVAAKIAEKAKNTSVTVSIPNDMRPVTPQTRALLYDGFSKEEKGRYQYLKARVSKGPDEKYEYPFTTSWDYGWRLGDMVKYQTPAHGRSAIIQGTFYRKNGIFASQEATDVVD</sequence>
<reference evidence="4" key="1">
    <citation type="journal article" date="2006" name="Science">
        <title>Ancient noncoding elements conserved in the human genome.</title>
        <authorList>
            <person name="Venkatesh B."/>
            <person name="Kirkness E.F."/>
            <person name="Loh Y.H."/>
            <person name="Halpern A.L."/>
            <person name="Lee A.P."/>
            <person name="Johnson J."/>
            <person name="Dandona N."/>
            <person name="Viswanathan L.D."/>
            <person name="Tay A."/>
            <person name="Venter J.C."/>
            <person name="Strausberg R.L."/>
            <person name="Brenner S."/>
        </authorList>
    </citation>
    <scope>NUCLEOTIDE SEQUENCE [LARGE SCALE GENOMIC DNA]</scope>
</reference>
<dbReference type="Pfam" id="PF22589">
    <property type="entry name" value="SPMIP1"/>
    <property type="match status" value="1"/>
</dbReference>
<dbReference type="Ensembl" id="ENSCMIT00000035489.1">
    <property type="protein sequence ID" value="ENSCMIP00000034967.1"/>
    <property type="gene ID" value="ENSCMIG00000014826.1"/>
</dbReference>
<protein>
    <recommendedName>
        <fullName evidence="2">Sperm microtubule inner protein 1 C-terminal domain-containing protein</fullName>
    </recommendedName>
</protein>
<reference evidence="4" key="3">
    <citation type="journal article" date="2014" name="Nature">
        <title>Elephant shark genome provides unique insights into gnathostome evolution.</title>
        <authorList>
            <consortium name="International Elephant Shark Genome Sequencing Consortium"/>
            <person name="Venkatesh B."/>
            <person name="Lee A.P."/>
            <person name="Ravi V."/>
            <person name="Maurya A.K."/>
            <person name="Lian M.M."/>
            <person name="Swann J.B."/>
            <person name="Ohta Y."/>
            <person name="Flajnik M.F."/>
            <person name="Sutoh Y."/>
            <person name="Kasahara M."/>
            <person name="Hoon S."/>
            <person name="Gangu V."/>
            <person name="Roy S.W."/>
            <person name="Irimia M."/>
            <person name="Korzh V."/>
            <person name="Kondrychyn I."/>
            <person name="Lim Z.W."/>
            <person name="Tay B.H."/>
            <person name="Tohari S."/>
            <person name="Kong K.W."/>
            <person name="Ho S."/>
            <person name="Lorente-Galdos B."/>
            <person name="Quilez J."/>
            <person name="Marques-Bonet T."/>
            <person name="Raney B.J."/>
            <person name="Ingham P.W."/>
            <person name="Tay A."/>
            <person name="Hillier L.W."/>
            <person name="Minx P."/>
            <person name="Boehm T."/>
            <person name="Wilson R.K."/>
            <person name="Brenner S."/>
            <person name="Warren W.C."/>
        </authorList>
    </citation>
    <scope>NUCLEOTIDE SEQUENCE [LARGE SCALE GENOMIC DNA]</scope>
</reference>
<dbReference type="AlphaFoldDB" id="A0A4W3IZF1"/>
<organism evidence="3 4">
    <name type="scientific">Callorhinchus milii</name>
    <name type="common">Ghost shark</name>
    <dbReference type="NCBI Taxonomy" id="7868"/>
    <lineage>
        <taxon>Eukaryota</taxon>
        <taxon>Metazoa</taxon>
        <taxon>Chordata</taxon>
        <taxon>Craniata</taxon>
        <taxon>Vertebrata</taxon>
        <taxon>Chondrichthyes</taxon>
        <taxon>Holocephali</taxon>
        <taxon>Chimaeriformes</taxon>
        <taxon>Callorhinchidae</taxon>
        <taxon>Callorhinchus</taxon>
    </lineage>
</organism>
<reference evidence="3" key="4">
    <citation type="submission" date="2025-08" db="UniProtKB">
        <authorList>
            <consortium name="Ensembl"/>
        </authorList>
    </citation>
    <scope>IDENTIFICATION</scope>
</reference>
<dbReference type="GeneTree" id="ENSGT00390000003224"/>
<reference evidence="3" key="5">
    <citation type="submission" date="2025-09" db="UniProtKB">
        <authorList>
            <consortium name="Ensembl"/>
        </authorList>
    </citation>
    <scope>IDENTIFICATION</scope>
</reference>
<dbReference type="InterPro" id="IPR054323">
    <property type="entry name" value="SPMIP1_C"/>
</dbReference>
<dbReference type="InParanoid" id="A0A4W3IZF1"/>
<gene>
    <name evidence="3" type="primary">atp6v1fnb</name>
</gene>
<evidence type="ECO:0000256" key="1">
    <source>
        <dbReference type="SAM" id="Coils"/>
    </source>
</evidence>
<dbReference type="OMA" id="QRQNFWK"/>
<evidence type="ECO:0000313" key="3">
    <source>
        <dbReference type="Ensembl" id="ENSCMIP00000034967.1"/>
    </source>
</evidence>
<keyword evidence="4" id="KW-1185">Reference proteome</keyword>
<name>A0A4W3IZF1_CALMI</name>
<dbReference type="Proteomes" id="UP000314986">
    <property type="component" value="Unassembled WGS sequence"/>
</dbReference>
<dbReference type="PANTHER" id="PTHR35826:SF2">
    <property type="entry name" value="PROTEIN ATP6V1FNB"/>
    <property type="match status" value="1"/>
</dbReference>
<accession>A0A4W3IZF1</accession>
<feature type="coiled-coil region" evidence="1">
    <location>
        <begin position="57"/>
        <end position="86"/>
    </location>
</feature>
<dbReference type="PANTHER" id="PTHR35826">
    <property type="entry name" value="PROTEIN ATP6V1FNB-LIKE"/>
    <property type="match status" value="1"/>
</dbReference>
<evidence type="ECO:0000259" key="2">
    <source>
        <dbReference type="Pfam" id="PF22589"/>
    </source>
</evidence>
<proteinExistence type="predicted"/>
<feature type="domain" description="Sperm microtubule inner protein 1 C-terminal" evidence="2">
    <location>
        <begin position="60"/>
        <end position="179"/>
    </location>
</feature>